<name>A0AAE4CQG0_9ACTN</name>
<dbReference type="Proteomes" id="UP001183629">
    <property type="component" value="Unassembled WGS sequence"/>
</dbReference>
<organism evidence="8 9">
    <name type="scientific">Catenuloplanes niger</name>
    <dbReference type="NCBI Taxonomy" id="587534"/>
    <lineage>
        <taxon>Bacteria</taxon>
        <taxon>Bacillati</taxon>
        <taxon>Actinomycetota</taxon>
        <taxon>Actinomycetes</taxon>
        <taxon>Micromonosporales</taxon>
        <taxon>Micromonosporaceae</taxon>
        <taxon>Catenuloplanes</taxon>
    </lineage>
</organism>
<comment type="subcellular location">
    <subcellularLocation>
        <location evidence="1">Cell membrane</location>
        <topology evidence="1">Multi-pass membrane protein</topology>
    </subcellularLocation>
</comment>
<dbReference type="GO" id="GO:0005886">
    <property type="term" value="C:plasma membrane"/>
    <property type="evidence" value="ECO:0007669"/>
    <property type="project" value="UniProtKB-SubCell"/>
</dbReference>
<dbReference type="EMBL" id="JAVDYC010000001">
    <property type="protein sequence ID" value="MDR7320860.1"/>
    <property type="molecule type" value="Genomic_DNA"/>
</dbReference>
<evidence type="ECO:0000256" key="2">
    <source>
        <dbReference type="ARBA" id="ARBA00022475"/>
    </source>
</evidence>
<keyword evidence="2" id="KW-1003">Cell membrane</keyword>
<evidence type="ECO:0000313" key="8">
    <source>
        <dbReference type="EMBL" id="MDR7320860.1"/>
    </source>
</evidence>
<dbReference type="CDD" id="cd01127">
    <property type="entry name" value="TrwB_TraG_TraD_VirD4"/>
    <property type="match status" value="1"/>
</dbReference>
<reference evidence="8 9" key="1">
    <citation type="submission" date="2023-07" db="EMBL/GenBank/DDBJ databases">
        <title>Sequencing the genomes of 1000 actinobacteria strains.</title>
        <authorList>
            <person name="Klenk H.-P."/>
        </authorList>
    </citation>
    <scope>NUCLEOTIDE SEQUENCE [LARGE SCALE GENOMIC DNA]</scope>
    <source>
        <strain evidence="8 9">DSM 44711</strain>
    </source>
</reference>
<gene>
    <name evidence="8" type="ORF">J2S44_001110</name>
</gene>
<protein>
    <submittedName>
        <fullName evidence="8">Type IV secretory pathway TraG/TraD family ATPase VirD4</fullName>
    </submittedName>
</protein>
<dbReference type="InterPro" id="IPR032689">
    <property type="entry name" value="TraG-D_C"/>
</dbReference>
<dbReference type="RefSeq" id="WP_310409533.1">
    <property type="nucleotide sequence ID" value="NZ_JAVDYC010000001.1"/>
</dbReference>
<proteinExistence type="predicted"/>
<evidence type="ECO:0000259" key="7">
    <source>
        <dbReference type="Pfam" id="PF12696"/>
    </source>
</evidence>
<feature type="transmembrane region" description="Helical" evidence="6">
    <location>
        <begin position="78"/>
        <end position="105"/>
    </location>
</feature>
<evidence type="ECO:0000256" key="6">
    <source>
        <dbReference type="SAM" id="Phobius"/>
    </source>
</evidence>
<accession>A0AAE4CQG0</accession>
<evidence type="ECO:0000313" key="9">
    <source>
        <dbReference type="Proteomes" id="UP001183629"/>
    </source>
</evidence>
<feature type="domain" description="TraD/TraG TraM recognition site" evidence="7">
    <location>
        <begin position="427"/>
        <end position="545"/>
    </location>
</feature>
<keyword evidence="3 6" id="KW-0812">Transmembrane</keyword>
<feature type="transmembrane region" description="Helical" evidence="6">
    <location>
        <begin position="20"/>
        <end position="42"/>
    </location>
</feature>
<dbReference type="PANTHER" id="PTHR37937">
    <property type="entry name" value="CONJUGATIVE TRANSFER: DNA TRANSPORT"/>
    <property type="match status" value="1"/>
</dbReference>
<keyword evidence="5 6" id="KW-0472">Membrane</keyword>
<dbReference type="InterPro" id="IPR027417">
    <property type="entry name" value="P-loop_NTPase"/>
</dbReference>
<keyword evidence="4 6" id="KW-1133">Transmembrane helix</keyword>
<evidence type="ECO:0000256" key="1">
    <source>
        <dbReference type="ARBA" id="ARBA00004651"/>
    </source>
</evidence>
<keyword evidence="9" id="KW-1185">Reference proteome</keyword>
<dbReference type="Gene3D" id="3.40.50.300">
    <property type="entry name" value="P-loop containing nucleotide triphosphate hydrolases"/>
    <property type="match status" value="1"/>
</dbReference>
<dbReference type="InterPro" id="IPR051539">
    <property type="entry name" value="T4SS-coupling_protein"/>
</dbReference>
<sequence>MSSFGPRPVTPRSTAGTVPLTPFVILGAFWAAIVLAWLAWAAGRLTASFSGRPAGPAFGQEFVVAVARGRWEAAFPGLSGLVVATVFVMLVAVVVMPVLGGWMWWQARRGNADDPLPSLARTGEVAGLAPAGAEARARTLRPGLAGQPLRPADVGLPLGVLQLPGGRRGPLLRASWEDGILAVMGPRAMKTTAIAVPQILGAPGPVLATSNRADIWATTHHRRAQAGTVWLFDPQAITRTGQNWWWDPLAAVSTVEDAARMASHFIQPMRRDRGEDFWLLAAEDLLASLLLAAATSRSGMNDVQTWLADATDDEPVGLLFDHGYPQTARALRGRQNGAAETRDGIYETARTAARCLQDPRVMNWVTTPDEPLPQFDPDAFPVSTDTIYLLSKDGAGSSGPLVAALTDQIMRYAVRRAEGLGGRLDPPMLCMLDEAANICPLADLPQLYSHFGGRGINLVTILQTYQQGTTVWGDRGMATLWGAATIKLVGAGADDPRFAADISTLIGEHDVATLSLTRDATGHTSRQISVRRQRIFGPEDIRAIRRGQAILFATGIRAALLDLQPWFRGPDAAALRIDTAAAISAISDAADRERLQATITEADRHATARWTTEERR</sequence>
<dbReference type="Pfam" id="PF12696">
    <property type="entry name" value="TraG-D_C"/>
    <property type="match status" value="1"/>
</dbReference>
<dbReference type="PANTHER" id="PTHR37937:SF1">
    <property type="entry name" value="CONJUGATIVE TRANSFER: DNA TRANSPORT"/>
    <property type="match status" value="1"/>
</dbReference>
<dbReference type="SUPFAM" id="SSF52540">
    <property type="entry name" value="P-loop containing nucleoside triphosphate hydrolases"/>
    <property type="match status" value="1"/>
</dbReference>
<comment type="caution">
    <text evidence="8">The sequence shown here is derived from an EMBL/GenBank/DDBJ whole genome shotgun (WGS) entry which is preliminary data.</text>
</comment>
<evidence type="ECO:0000256" key="4">
    <source>
        <dbReference type="ARBA" id="ARBA00022989"/>
    </source>
</evidence>
<evidence type="ECO:0000256" key="3">
    <source>
        <dbReference type="ARBA" id="ARBA00022692"/>
    </source>
</evidence>
<evidence type="ECO:0000256" key="5">
    <source>
        <dbReference type="ARBA" id="ARBA00023136"/>
    </source>
</evidence>
<dbReference type="AlphaFoldDB" id="A0AAE4CQG0"/>